<organism evidence="1 2">
    <name type="scientific">Romanomermis culicivorax</name>
    <name type="common">Nematode worm</name>
    <dbReference type="NCBI Taxonomy" id="13658"/>
    <lineage>
        <taxon>Eukaryota</taxon>
        <taxon>Metazoa</taxon>
        <taxon>Ecdysozoa</taxon>
        <taxon>Nematoda</taxon>
        <taxon>Enoplea</taxon>
        <taxon>Dorylaimia</taxon>
        <taxon>Mermithida</taxon>
        <taxon>Mermithoidea</taxon>
        <taxon>Mermithidae</taxon>
        <taxon>Romanomermis</taxon>
    </lineage>
</organism>
<accession>A0A915IP64</accession>
<sequence length="131" mass="14059">MDKILLDDEPSWPAVDALHRAVEQVSPNVQPPAVVAMLPSIMMTGAQTHVAIARQQPVATVKSLTKVPKAFGETLHALNDDVSIIKASPFPMATTLQSPKIGILHEVHLCGGLVMDFTGKEPISSDDNNEE</sequence>
<evidence type="ECO:0000313" key="1">
    <source>
        <dbReference type="Proteomes" id="UP000887565"/>
    </source>
</evidence>
<dbReference type="WBParaSite" id="nRc.2.0.1.t15591-RA">
    <property type="protein sequence ID" value="nRc.2.0.1.t15591-RA"/>
    <property type="gene ID" value="nRc.2.0.1.g15591"/>
</dbReference>
<keyword evidence="1" id="KW-1185">Reference proteome</keyword>
<evidence type="ECO:0000313" key="2">
    <source>
        <dbReference type="WBParaSite" id="nRc.2.0.1.t15591-RA"/>
    </source>
</evidence>
<reference evidence="2" key="1">
    <citation type="submission" date="2022-11" db="UniProtKB">
        <authorList>
            <consortium name="WormBaseParasite"/>
        </authorList>
    </citation>
    <scope>IDENTIFICATION</scope>
</reference>
<dbReference type="AlphaFoldDB" id="A0A915IP64"/>
<name>A0A915IP64_ROMCU</name>
<protein>
    <submittedName>
        <fullName evidence="2">Uncharacterized protein</fullName>
    </submittedName>
</protein>
<proteinExistence type="predicted"/>
<dbReference type="Proteomes" id="UP000887565">
    <property type="component" value="Unplaced"/>
</dbReference>